<evidence type="ECO:0000313" key="9">
    <source>
        <dbReference type="Proteomes" id="UP000261580"/>
    </source>
</evidence>
<dbReference type="SUPFAM" id="SSF57501">
    <property type="entry name" value="Cystine-knot cytokines"/>
    <property type="match status" value="1"/>
</dbReference>
<reference evidence="8" key="2">
    <citation type="submission" date="2025-09" db="UniProtKB">
        <authorList>
            <consortium name="Ensembl"/>
        </authorList>
    </citation>
    <scope>IDENTIFICATION</scope>
</reference>
<dbReference type="InterPro" id="IPR006208">
    <property type="entry name" value="Glyco_hormone_CN"/>
</dbReference>
<accession>A0A3Q4GYZ4</accession>
<comment type="function">
    <text evidence="1">Involved in gametogenesis and steroidogenesis.</text>
</comment>
<dbReference type="GO" id="GO:0005576">
    <property type="term" value="C:extracellular region"/>
    <property type="evidence" value="ECO:0007669"/>
    <property type="project" value="UniProtKB-SubCell"/>
</dbReference>
<keyword evidence="5" id="KW-0372">Hormone</keyword>
<proteinExistence type="predicted"/>
<dbReference type="GeneTree" id="ENSGT01120000278248"/>
<keyword evidence="4" id="KW-0964">Secreted</keyword>
<comment type="subcellular location">
    <subcellularLocation>
        <location evidence="2">Secreted</location>
    </subcellularLocation>
</comment>
<dbReference type="PROSITE" id="PS00261">
    <property type="entry name" value="GLYCO_HORMONE_BETA_1"/>
    <property type="match status" value="1"/>
</dbReference>
<dbReference type="Pfam" id="PF00007">
    <property type="entry name" value="Cys_knot"/>
    <property type="match status" value="1"/>
</dbReference>
<name>A0A3Q4GYZ4_NEOBR</name>
<protein>
    <recommendedName>
        <fullName evidence="7">Glycoprotein hormone subunit beta domain-containing protein</fullName>
    </recommendedName>
</protein>
<keyword evidence="9" id="KW-1185">Reference proteome</keyword>
<organism evidence="8 9">
    <name type="scientific">Neolamprologus brichardi</name>
    <name type="common">Fairy cichlid</name>
    <name type="synonym">Lamprologus brichardi</name>
    <dbReference type="NCBI Taxonomy" id="32507"/>
    <lineage>
        <taxon>Eukaryota</taxon>
        <taxon>Metazoa</taxon>
        <taxon>Chordata</taxon>
        <taxon>Craniata</taxon>
        <taxon>Vertebrata</taxon>
        <taxon>Euteleostomi</taxon>
        <taxon>Actinopterygii</taxon>
        <taxon>Neopterygii</taxon>
        <taxon>Teleostei</taxon>
        <taxon>Neoteleostei</taxon>
        <taxon>Acanthomorphata</taxon>
        <taxon>Ovalentaria</taxon>
        <taxon>Cichlomorphae</taxon>
        <taxon>Cichliformes</taxon>
        <taxon>Cichlidae</taxon>
        <taxon>African cichlids</taxon>
        <taxon>Pseudocrenilabrinae</taxon>
        <taxon>Lamprologini</taxon>
        <taxon>Neolamprologus</taxon>
    </lineage>
</organism>
<dbReference type="InterPro" id="IPR018245">
    <property type="entry name" value="Gonadotropin_bsu_CS"/>
</dbReference>
<evidence type="ECO:0000256" key="5">
    <source>
        <dbReference type="ARBA" id="ARBA00022702"/>
    </source>
</evidence>
<feature type="domain" description="Glycoprotein hormone subunit beta" evidence="7">
    <location>
        <begin position="28"/>
        <end position="62"/>
    </location>
</feature>
<sequence>EPPAPCRMASLAQGVFWTSRIPTAFQLPSCQLINQTVSLEKEGCPSCHPVETTICSGHCITKV</sequence>
<evidence type="ECO:0000256" key="4">
    <source>
        <dbReference type="ARBA" id="ARBA00022525"/>
    </source>
</evidence>
<dbReference type="STRING" id="32507.ENSNBRP00000012623"/>
<dbReference type="Bgee" id="ENSNBRG00000009849">
    <property type="expression patterns" value="Expressed in mesonephros"/>
</dbReference>
<keyword evidence="6" id="KW-1015">Disulfide bond</keyword>
<comment type="subunit">
    <text evidence="3">Heterodimer of an alpha and a beta chain.</text>
</comment>
<dbReference type="Proteomes" id="UP000261580">
    <property type="component" value="Unassembled WGS sequence"/>
</dbReference>
<evidence type="ECO:0000259" key="7">
    <source>
        <dbReference type="Pfam" id="PF00007"/>
    </source>
</evidence>
<dbReference type="AlphaFoldDB" id="A0A3Q4GYZ4"/>
<dbReference type="InterPro" id="IPR029034">
    <property type="entry name" value="Cystine-knot_cytokine"/>
</dbReference>
<reference evidence="8" key="1">
    <citation type="submission" date="2025-08" db="UniProtKB">
        <authorList>
            <consortium name="Ensembl"/>
        </authorList>
    </citation>
    <scope>IDENTIFICATION</scope>
</reference>
<evidence type="ECO:0000256" key="2">
    <source>
        <dbReference type="ARBA" id="ARBA00004613"/>
    </source>
</evidence>
<dbReference type="GO" id="GO:0005179">
    <property type="term" value="F:hormone activity"/>
    <property type="evidence" value="ECO:0007669"/>
    <property type="project" value="UniProtKB-KW"/>
</dbReference>
<evidence type="ECO:0000256" key="6">
    <source>
        <dbReference type="ARBA" id="ARBA00023157"/>
    </source>
</evidence>
<evidence type="ECO:0000313" key="8">
    <source>
        <dbReference type="Ensembl" id="ENSNBRP00000012623.1"/>
    </source>
</evidence>
<evidence type="ECO:0000256" key="1">
    <source>
        <dbReference type="ARBA" id="ARBA00003920"/>
    </source>
</evidence>
<dbReference type="Ensembl" id="ENSNBRT00000012985.1">
    <property type="protein sequence ID" value="ENSNBRP00000012623.1"/>
    <property type="gene ID" value="ENSNBRG00000009849.1"/>
</dbReference>
<evidence type="ECO:0000256" key="3">
    <source>
        <dbReference type="ARBA" id="ARBA00011870"/>
    </source>
</evidence>
<dbReference type="Gene3D" id="2.10.90.10">
    <property type="entry name" value="Cystine-knot cytokines"/>
    <property type="match status" value="1"/>
</dbReference>